<organism evidence="6 7">
    <name type="scientific">Candidatus Methylophosphatis roskildensis</name>
    <dbReference type="NCBI Taxonomy" id="2899263"/>
    <lineage>
        <taxon>Bacteria</taxon>
        <taxon>Pseudomonadati</taxon>
        <taxon>Pseudomonadota</taxon>
        <taxon>Betaproteobacteria</taxon>
        <taxon>Nitrosomonadales</taxon>
        <taxon>Sterolibacteriaceae</taxon>
        <taxon>Candidatus Methylophosphatis</taxon>
    </lineage>
</organism>
<evidence type="ECO:0000256" key="3">
    <source>
        <dbReference type="ARBA" id="ARBA00020218"/>
    </source>
</evidence>
<comment type="similarity">
    <text evidence="2">Belongs to the histone deacetylase family.</text>
</comment>
<dbReference type="InterPro" id="IPR037138">
    <property type="entry name" value="His_deacetylse_dom_sf"/>
</dbReference>
<evidence type="ECO:0000313" key="7">
    <source>
        <dbReference type="Proteomes" id="UP000807785"/>
    </source>
</evidence>
<evidence type="ECO:0000256" key="4">
    <source>
        <dbReference type="ARBA" id="ARBA00022627"/>
    </source>
</evidence>
<dbReference type="CDD" id="cd09994">
    <property type="entry name" value="HDAC_AcuC_like"/>
    <property type="match status" value="1"/>
</dbReference>
<dbReference type="Pfam" id="PF00850">
    <property type="entry name" value="Hist_deacetyl"/>
    <property type="match status" value="1"/>
</dbReference>
<dbReference type="GO" id="GO:0004407">
    <property type="term" value="F:histone deacetylase activity"/>
    <property type="evidence" value="ECO:0007669"/>
    <property type="project" value="TreeGrafter"/>
</dbReference>
<dbReference type="GO" id="GO:0045150">
    <property type="term" value="P:acetoin catabolic process"/>
    <property type="evidence" value="ECO:0007669"/>
    <property type="project" value="UniProtKB-KW"/>
</dbReference>
<evidence type="ECO:0000256" key="1">
    <source>
        <dbReference type="ARBA" id="ARBA00005101"/>
    </source>
</evidence>
<name>A0A9D7E1V4_9PROT</name>
<dbReference type="GO" id="GO:0040029">
    <property type="term" value="P:epigenetic regulation of gene expression"/>
    <property type="evidence" value="ECO:0007669"/>
    <property type="project" value="TreeGrafter"/>
</dbReference>
<evidence type="ECO:0000259" key="5">
    <source>
        <dbReference type="Pfam" id="PF00850"/>
    </source>
</evidence>
<gene>
    <name evidence="6" type="ORF">IPH26_19085</name>
</gene>
<dbReference type="Gene3D" id="3.40.800.20">
    <property type="entry name" value="Histone deacetylase domain"/>
    <property type="match status" value="1"/>
</dbReference>
<dbReference type="PRINTS" id="PR01270">
    <property type="entry name" value="HDASUPER"/>
</dbReference>
<dbReference type="Proteomes" id="UP000807785">
    <property type="component" value="Unassembled WGS sequence"/>
</dbReference>
<comment type="pathway">
    <text evidence="1">Ketone degradation; acetoin degradation.</text>
</comment>
<reference evidence="6" key="1">
    <citation type="submission" date="2020-10" db="EMBL/GenBank/DDBJ databases">
        <title>Connecting structure to function with the recovery of over 1000 high-quality activated sludge metagenome-assembled genomes encoding full-length rRNA genes using long-read sequencing.</title>
        <authorList>
            <person name="Singleton C.M."/>
            <person name="Petriglieri F."/>
            <person name="Kristensen J.M."/>
            <person name="Kirkegaard R.H."/>
            <person name="Michaelsen T.Y."/>
            <person name="Andersen M.H."/>
            <person name="Karst S.M."/>
            <person name="Dueholm M.S."/>
            <person name="Nielsen P.H."/>
            <person name="Albertsen M."/>
        </authorList>
    </citation>
    <scope>NUCLEOTIDE SEQUENCE</scope>
    <source>
        <strain evidence="6">Bjer_18-Q3-R1-45_BAT3C.347</strain>
    </source>
</reference>
<comment type="caution">
    <text evidence="6">The sequence shown here is derived from an EMBL/GenBank/DDBJ whole genome shotgun (WGS) entry which is preliminary data.</text>
</comment>
<keyword evidence="4" id="KW-0006">Acetoin catabolism</keyword>
<feature type="domain" description="Histone deacetylase" evidence="5">
    <location>
        <begin position="24"/>
        <end position="313"/>
    </location>
</feature>
<accession>A0A9D7E1V4</accession>
<dbReference type="EMBL" id="JADJEV010000005">
    <property type="protein sequence ID" value="MBK6974941.1"/>
    <property type="molecule type" value="Genomic_DNA"/>
</dbReference>
<dbReference type="InterPro" id="IPR000286">
    <property type="entry name" value="HDACs"/>
</dbReference>
<sequence>MAFEFEVLLGAGEPLRRYGFPEGHPFSVDRQQAFLDEALRRGLLSSVQRLEPRIASAEELMGFHTRAYVDRIIRGSQTGEGLLDYGDTPCFPGVFEAAGAVGGTALDALSCVIGSKVPRSFQPIGGLHHARRNSAAGFCVINDIGMVIDRLRDTYGVRRVAYVDIDVHHGDGVFYTYEQDPDLIVVDIHEDGRYLYPGTGHAHERGAGKAEGSKLNLPLLPGATDADFLDAWEIAEEFLRDQRPDFVLLQCGADSLKGDPLAHLALSPASHAHATQRLCRLANELCKGRLMAFGGGGYNLGNIAQGWSAVLEELLRGSWR</sequence>
<dbReference type="InterPro" id="IPR003085">
    <property type="entry name" value="AcuC"/>
</dbReference>
<dbReference type="PANTHER" id="PTHR10625">
    <property type="entry name" value="HISTONE DEACETYLASE HDAC1-RELATED"/>
    <property type="match status" value="1"/>
</dbReference>
<evidence type="ECO:0000313" key="6">
    <source>
        <dbReference type="EMBL" id="MBK6974941.1"/>
    </source>
</evidence>
<evidence type="ECO:0000256" key="2">
    <source>
        <dbReference type="ARBA" id="ARBA00005947"/>
    </source>
</evidence>
<dbReference type="SUPFAM" id="SSF52768">
    <property type="entry name" value="Arginase/deacetylase"/>
    <property type="match status" value="1"/>
</dbReference>
<dbReference type="InterPro" id="IPR023696">
    <property type="entry name" value="Ureohydrolase_dom_sf"/>
</dbReference>
<dbReference type="PANTHER" id="PTHR10625:SF10">
    <property type="entry name" value="HISTONE DEACETYLASE HDAC1"/>
    <property type="match status" value="1"/>
</dbReference>
<dbReference type="AlphaFoldDB" id="A0A9D7E1V4"/>
<proteinExistence type="inferred from homology"/>
<protein>
    <recommendedName>
        <fullName evidence="3">Acetoin utilization protein AcuC</fullName>
    </recommendedName>
</protein>
<dbReference type="InterPro" id="IPR023801">
    <property type="entry name" value="His_deacetylse_dom"/>
</dbReference>